<feature type="region of interest" description="Disordered" evidence="1">
    <location>
        <begin position="147"/>
        <end position="181"/>
    </location>
</feature>
<dbReference type="Proteomes" id="UP000243459">
    <property type="component" value="Unassembled WGS sequence"/>
</dbReference>
<proteinExistence type="predicted"/>
<dbReference type="Gramene" id="ONK55565">
    <property type="protein sequence ID" value="ONK55565"/>
    <property type="gene ID" value="A4U43_UnF1580"/>
</dbReference>
<sequence>MTTSQLMQLILMKTSRSKMRQLSKWNGLSKLSTERASRQCTKHYVARTRINSRTLQAPWVVLICSTREDVNQLLFNEANKKSEDPPTVRASPQLFFTDIHKESEDAPPGEVPPPEAYRIDTALEAEINEGEKVSPPAKELLTCTEIGPQREGTGREITPAVDVPSAGPSTGHDTETQTCIG</sequence>
<name>A0A1R3L7H1_ASPOF</name>
<accession>A0A1R3L7H1</accession>
<evidence type="ECO:0000313" key="3">
    <source>
        <dbReference type="Proteomes" id="UP000243459"/>
    </source>
</evidence>
<evidence type="ECO:0000256" key="1">
    <source>
        <dbReference type="SAM" id="MobiDB-lite"/>
    </source>
</evidence>
<dbReference type="AlphaFoldDB" id="A0A1R3L7H1"/>
<organism evidence="2 3">
    <name type="scientific">Asparagus officinalis</name>
    <name type="common">Garden asparagus</name>
    <dbReference type="NCBI Taxonomy" id="4686"/>
    <lineage>
        <taxon>Eukaryota</taxon>
        <taxon>Viridiplantae</taxon>
        <taxon>Streptophyta</taxon>
        <taxon>Embryophyta</taxon>
        <taxon>Tracheophyta</taxon>
        <taxon>Spermatophyta</taxon>
        <taxon>Magnoliopsida</taxon>
        <taxon>Liliopsida</taxon>
        <taxon>Asparagales</taxon>
        <taxon>Asparagaceae</taxon>
        <taxon>Asparagoideae</taxon>
        <taxon>Asparagus</taxon>
    </lineage>
</organism>
<dbReference type="EMBL" id="KV863380">
    <property type="protein sequence ID" value="ONK55565.1"/>
    <property type="molecule type" value="Genomic_DNA"/>
</dbReference>
<reference evidence="3" key="1">
    <citation type="journal article" date="2017" name="Nat. Commun.">
        <title>The asparagus genome sheds light on the origin and evolution of a young Y chromosome.</title>
        <authorList>
            <person name="Harkess A."/>
            <person name="Zhou J."/>
            <person name="Xu C."/>
            <person name="Bowers J.E."/>
            <person name="Van der Hulst R."/>
            <person name="Ayyampalayam S."/>
            <person name="Mercati F."/>
            <person name="Riccardi P."/>
            <person name="McKain M.R."/>
            <person name="Kakrana A."/>
            <person name="Tang H."/>
            <person name="Ray J."/>
            <person name="Groenendijk J."/>
            <person name="Arikit S."/>
            <person name="Mathioni S.M."/>
            <person name="Nakano M."/>
            <person name="Shan H."/>
            <person name="Telgmann-Rauber A."/>
            <person name="Kanno A."/>
            <person name="Yue Z."/>
            <person name="Chen H."/>
            <person name="Li W."/>
            <person name="Chen Y."/>
            <person name="Xu X."/>
            <person name="Zhang Y."/>
            <person name="Luo S."/>
            <person name="Chen H."/>
            <person name="Gao J."/>
            <person name="Mao Z."/>
            <person name="Pires J.C."/>
            <person name="Luo M."/>
            <person name="Kudrna D."/>
            <person name="Wing R.A."/>
            <person name="Meyers B.C."/>
            <person name="Yi K."/>
            <person name="Kong H."/>
            <person name="Lavrijsen P."/>
            <person name="Sunseri F."/>
            <person name="Falavigna A."/>
            <person name="Ye Y."/>
            <person name="Leebens-Mack J.H."/>
            <person name="Chen G."/>
        </authorList>
    </citation>
    <scope>NUCLEOTIDE SEQUENCE [LARGE SCALE GENOMIC DNA]</scope>
    <source>
        <strain evidence="3">cv. DH0086</strain>
    </source>
</reference>
<keyword evidence="3" id="KW-1185">Reference proteome</keyword>
<evidence type="ECO:0000313" key="2">
    <source>
        <dbReference type="EMBL" id="ONK55565.1"/>
    </source>
</evidence>
<protein>
    <submittedName>
        <fullName evidence="2">Uncharacterized protein</fullName>
    </submittedName>
</protein>
<gene>
    <name evidence="2" type="ORF">A4U43_UnF1580</name>
</gene>